<dbReference type="AlphaFoldDB" id="A0AAV7N3K5"/>
<proteinExistence type="predicted"/>
<dbReference type="EMBL" id="JANPWB010000013">
    <property type="protein sequence ID" value="KAJ1109824.1"/>
    <property type="molecule type" value="Genomic_DNA"/>
</dbReference>
<name>A0AAV7N3K5_PLEWA</name>
<evidence type="ECO:0000313" key="2">
    <source>
        <dbReference type="Proteomes" id="UP001066276"/>
    </source>
</evidence>
<evidence type="ECO:0000313" key="1">
    <source>
        <dbReference type="EMBL" id="KAJ1109824.1"/>
    </source>
</evidence>
<keyword evidence="2" id="KW-1185">Reference proteome</keyword>
<organism evidence="1 2">
    <name type="scientific">Pleurodeles waltl</name>
    <name type="common">Iberian ribbed newt</name>
    <dbReference type="NCBI Taxonomy" id="8319"/>
    <lineage>
        <taxon>Eukaryota</taxon>
        <taxon>Metazoa</taxon>
        <taxon>Chordata</taxon>
        <taxon>Craniata</taxon>
        <taxon>Vertebrata</taxon>
        <taxon>Euteleostomi</taxon>
        <taxon>Amphibia</taxon>
        <taxon>Batrachia</taxon>
        <taxon>Caudata</taxon>
        <taxon>Salamandroidea</taxon>
        <taxon>Salamandridae</taxon>
        <taxon>Pleurodelinae</taxon>
        <taxon>Pleurodeles</taxon>
    </lineage>
</organism>
<comment type="caution">
    <text evidence="1">The sequence shown here is derived from an EMBL/GenBank/DDBJ whole genome shotgun (WGS) entry which is preliminary data.</text>
</comment>
<protein>
    <submittedName>
        <fullName evidence="1">Uncharacterized protein</fullName>
    </submittedName>
</protein>
<gene>
    <name evidence="1" type="ORF">NDU88_007182</name>
</gene>
<sequence length="154" mass="17445">MTVKAAELYFKRTRRRHQIATEGADPPAGVLIEPARRPHARTPAARGTVWSLPSRETPSRWILLRSGVRAANELQPWMERPRSHWEMCGACGAGTGRDQKHKPECSEEPRMCFLIAFSLPGPPVSRSARTQTVLFAFDVSKPRTVYIKTMKIFF</sequence>
<accession>A0AAV7N3K5</accession>
<dbReference type="Proteomes" id="UP001066276">
    <property type="component" value="Chromosome 9"/>
</dbReference>
<reference evidence="1" key="1">
    <citation type="journal article" date="2022" name="bioRxiv">
        <title>Sequencing and chromosome-scale assembly of the giantPleurodeles waltlgenome.</title>
        <authorList>
            <person name="Brown T."/>
            <person name="Elewa A."/>
            <person name="Iarovenko S."/>
            <person name="Subramanian E."/>
            <person name="Araus A.J."/>
            <person name="Petzold A."/>
            <person name="Susuki M."/>
            <person name="Suzuki K.-i.T."/>
            <person name="Hayashi T."/>
            <person name="Toyoda A."/>
            <person name="Oliveira C."/>
            <person name="Osipova E."/>
            <person name="Leigh N.D."/>
            <person name="Simon A."/>
            <person name="Yun M.H."/>
        </authorList>
    </citation>
    <scope>NUCLEOTIDE SEQUENCE</scope>
    <source>
        <strain evidence="1">20211129_DDA</strain>
        <tissue evidence="1">Liver</tissue>
    </source>
</reference>